<sequence>MTKDRNSEDSRQKILDVSRKLFLEKGYDNTSIQDIVNGLGGMTKGAIYHYFNSKFDIFETIANSPEELNWGDNWVGNTGLEKIRNKIISSLSAHEMQAIFYSAAVTLKSPRMIGEQYLENINTAVPMIEVYVKEGLKDGSIKTKYPTEVAELTILTFNMLIGIRIFDFTKEEFMRKIYFIKDLFEGLGIELVNSEVLDSAKRLITYLKEKNC</sequence>
<dbReference type="InterPro" id="IPR009057">
    <property type="entry name" value="Homeodomain-like_sf"/>
</dbReference>
<dbReference type="STRING" id="1120995.SAMN02745245_00302"/>
<gene>
    <name evidence="4" type="ORF">SAMN02745245_00302</name>
</gene>
<evidence type="ECO:0000256" key="2">
    <source>
        <dbReference type="PROSITE-ProRule" id="PRU00335"/>
    </source>
</evidence>
<dbReference type="InterPro" id="IPR050624">
    <property type="entry name" value="HTH-type_Tx_Regulator"/>
</dbReference>
<proteinExistence type="predicted"/>
<dbReference type="Pfam" id="PF00440">
    <property type="entry name" value="TetR_N"/>
    <property type="match status" value="1"/>
</dbReference>
<name>A0A1M5PFB2_9FIRM</name>
<dbReference type="SUPFAM" id="SSF46689">
    <property type="entry name" value="Homeodomain-like"/>
    <property type="match status" value="1"/>
</dbReference>
<reference evidence="4 5" key="1">
    <citation type="submission" date="2016-11" db="EMBL/GenBank/DDBJ databases">
        <authorList>
            <person name="Jaros S."/>
            <person name="Januszkiewicz K."/>
            <person name="Wedrychowicz H."/>
        </authorList>
    </citation>
    <scope>NUCLEOTIDE SEQUENCE [LARGE SCALE GENOMIC DNA]</scope>
    <source>
        <strain evidence="4 5">DSM 21120</strain>
    </source>
</reference>
<evidence type="ECO:0000259" key="3">
    <source>
        <dbReference type="PROSITE" id="PS50977"/>
    </source>
</evidence>
<dbReference type="PROSITE" id="PS50977">
    <property type="entry name" value="HTH_TETR_2"/>
    <property type="match status" value="1"/>
</dbReference>
<evidence type="ECO:0000256" key="1">
    <source>
        <dbReference type="ARBA" id="ARBA00023125"/>
    </source>
</evidence>
<dbReference type="OrthoDB" id="9785164at2"/>
<keyword evidence="1 2" id="KW-0238">DNA-binding</keyword>
<dbReference type="PANTHER" id="PTHR43479">
    <property type="entry name" value="ACREF/ENVCD OPERON REPRESSOR-RELATED"/>
    <property type="match status" value="1"/>
</dbReference>
<dbReference type="InterPro" id="IPR001647">
    <property type="entry name" value="HTH_TetR"/>
</dbReference>
<feature type="domain" description="HTH tetR-type" evidence="3">
    <location>
        <begin position="8"/>
        <end position="69"/>
    </location>
</feature>
<keyword evidence="5" id="KW-1185">Reference proteome</keyword>
<dbReference type="EMBL" id="FQXI01000001">
    <property type="protein sequence ID" value="SHH00407.1"/>
    <property type="molecule type" value="Genomic_DNA"/>
</dbReference>
<protein>
    <submittedName>
        <fullName evidence="4">Transcriptional regulator, TetR family</fullName>
    </submittedName>
</protein>
<dbReference type="Proteomes" id="UP000184032">
    <property type="component" value="Unassembled WGS sequence"/>
</dbReference>
<evidence type="ECO:0000313" key="4">
    <source>
        <dbReference type="EMBL" id="SHH00407.1"/>
    </source>
</evidence>
<dbReference type="Gene3D" id="1.10.357.10">
    <property type="entry name" value="Tetracycline Repressor, domain 2"/>
    <property type="match status" value="1"/>
</dbReference>
<dbReference type="PANTHER" id="PTHR43479:SF11">
    <property type="entry name" value="ACREF_ENVCD OPERON REPRESSOR-RELATED"/>
    <property type="match status" value="1"/>
</dbReference>
<organism evidence="4 5">
    <name type="scientific">Anaerosphaera aminiphila DSM 21120</name>
    <dbReference type="NCBI Taxonomy" id="1120995"/>
    <lineage>
        <taxon>Bacteria</taxon>
        <taxon>Bacillati</taxon>
        <taxon>Bacillota</taxon>
        <taxon>Tissierellia</taxon>
        <taxon>Tissierellales</taxon>
        <taxon>Peptoniphilaceae</taxon>
        <taxon>Anaerosphaera</taxon>
    </lineage>
</organism>
<dbReference type="RefSeq" id="WP_073183079.1">
    <property type="nucleotide sequence ID" value="NZ_FQXI01000001.1"/>
</dbReference>
<evidence type="ECO:0000313" key="5">
    <source>
        <dbReference type="Proteomes" id="UP000184032"/>
    </source>
</evidence>
<feature type="DNA-binding region" description="H-T-H motif" evidence="2">
    <location>
        <begin position="32"/>
        <end position="51"/>
    </location>
</feature>
<dbReference type="GO" id="GO:0003677">
    <property type="term" value="F:DNA binding"/>
    <property type="evidence" value="ECO:0007669"/>
    <property type="project" value="UniProtKB-UniRule"/>
</dbReference>
<dbReference type="AlphaFoldDB" id="A0A1M5PFB2"/>
<accession>A0A1M5PFB2</accession>